<feature type="domain" description="HTH lysR-type" evidence="1">
    <location>
        <begin position="1"/>
        <end position="44"/>
    </location>
</feature>
<dbReference type="AlphaFoldDB" id="A0A3G6JDF9"/>
<evidence type="ECO:0000259" key="1">
    <source>
        <dbReference type="PROSITE" id="PS50931"/>
    </source>
</evidence>
<dbReference type="Pfam" id="PF00126">
    <property type="entry name" value="HTH_1"/>
    <property type="match status" value="1"/>
</dbReference>
<dbReference type="OrthoDB" id="2310789at2"/>
<dbReference type="PROSITE" id="PS50931">
    <property type="entry name" value="HTH_LYSR"/>
    <property type="match status" value="1"/>
</dbReference>
<protein>
    <submittedName>
        <fullName evidence="2">LysR family transcriptional regulator</fullName>
    </submittedName>
</protein>
<sequence>MEKTVLDKIQAFVSLAGNLNFSRTADELYTSQSTVSKHIAALEK</sequence>
<dbReference type="Gene3D" id="1.10.10.10">
    <property type="entry name" value="Winged helix-like DNA-binding domain superfamily/Winged helix DNA-binding domain"/>
    <property type="match status" value="1"/>
</dbReference>
<evidence type="ECO:0000313" key="2">
    <source>
        <dbReference type="EMBL" id="AZA16037.1"/>
    </source>
</evidence>
<dbReference type="EMBL" id="CP031023">
    <property type="protein sequence ID" value="AZA16037.1"/>
    <property type="molecule type" value="Genomic_DNA"/>
</dbReference>
<dbReference type="InterPro" id="IPR036390">
    <property type="entry name" value="WH_DNA-bd_sf"/>
</dbReference>
<gene>
    <name evidence="2" type="ORF">DQL93_05380</name>
</gene>
<proteinExistence type="predicted"/>
<reference evidence="2" key="1">
    <citation type="submission" date="2018-07" db="EMBL/GenBank/DDBJ databases">
        <authorList>
            <person name="Somerville V."/>
        </authorList>
    </citation>
    <scope>NUCLEOTIDE SEQUENCE</scope>
    <source>
        <strain evidence="2">NWC_2_2</strain>
    </source>
</reference>
<dbReference type="InterPro" id="IPR000847">
    <property type="entry name" value="LysR_HTH_N"/>
</dbReference>
<dbReference type="InterPro" id="IPR036388">
    <property type="entry name" value="WH-like_DNA-bd_sf"/>
</dbReference>
<dbReference type="SUPFAM" id="SSF46785">
    <property type="entry name" value="Winged helix' DNA-binding domain"/>
    <property type="match status" value="1"/>
</dbReference>
<organism evidence="2">
    <name type="scientific">Lactobacillus delbrueckii subsp. lactis</name>
    <dbReference type="NCBI Taxonomy" id="29397"/>
    <lineage>
        <taxon>Bacteria</taxon>
        <taxon>Bacillati</taxon>
        <taxon>Bacillota</taxon>
        <taxon>Bacilli</taxon>
        <taxon>Lactobacillales</taxon>
        <taxon>Lactobacillaceae</taxon>
        <taxon>Lactobacillus</taxon>
    </lineage>
</organism>
<accession>A0A3G6JDF9</accession>
<dbReference type="GO" id="GO:0003700">
    <property type="term" value="F:DNA-binding transcription factor activity"/>
    <property type="evidence" value="ECO:0007669"/>
    <property type="project" value="InterPro"/>
</dbReference>
<name>A0A3G6JDF9_LACDL</name>